<feature type="region of interest" description="Disordered" evidence="14">
    <location>
        <begin position="290"/>
        <end position="346"/>
    </location>
</feature>
<keyword evidence="5" id="KW-0132">Cell division</keyword>
<feature type="compositionally biased region" description="Low complexity" evidence="14">
    <location>
        <begin position="328"/>
        <end position="346"/>
    </location>
</feature>
<evidence type="ECO:0000256" key="6">
    <source>
        <dbReference type="ARBA" id="ARBA00022723"/>
    </source>
</evidence>
<accession>A0A2B7WJZ8</accession>
<sequence>MDISRFKKSRGHRVTASRFVSGIGHPGLFQVTTFYRYNLLHLFKLSNGMKVTLKEWNAVATWRWDMPEDEVCGICRVQFDGTCPTCKFPGDDCSLLIGKCGHSFHMHCLLTWIGQESSKGLCPMCRQSRGLCFGMASPNHPDPLPTSAPKPPSRQQTHAEDNTPLPKRPERNDGVGHIQENSHPESPRQPPFRPFFTLIQDANTSEYYHPTVHYIFSDDDTDIITEAALRSLESDPANSSLRGSGNSNGHAHLRQHEEAVDVEDDPADVKASMLPPPVPGVQEHYIVLDIQPSQPGPTPPQPAADPNTNTNPAGGANPNPNPAPARPPTTTTDDPPTTSTPHPYTITAAHSLSPTWQVLNTRLGTAPTFDSTSAAADRSSSPVGGLMLEIEGTAGVNFNTSSQRLARGGQSLEEMIGQFEKRMGELRRVIEAGEVETFEGDKGIGAEGGQEPVGVDEDNLKEMQQPVLER</sequence>
<evidence type="ECO:0000256" key="8">
    <source>
        <dbReference type="ARBA" id="ARBA00022776"/>
    </source>
</evidence>
<proteinExistence type="inferred from homology"/>
<evidence type="ECO:0000256" key="9">
    <source>
        <dbReference type="ARBA" id="ARBA00022786"/>
    </source>
</evidence>
<dbReference type="GO" id="GO:0031145">
    <property type="term" value="P:anaphase-promoting complex-dependent catabolic process"/>
    <property type="evidence" value="ECO:0007669"/>
    <property type="project" value="InterPro"/>
</dbReference>
<dbReference type="GO" id="GO:0005680">
    <property type="term" value="C:anaphase-promoting complex"/>
    <property type="evidence" value="ECO:0007669"/>
    <property type="project" value="InterPro"/>
</dbReference>
<feature type="domain" description="RING-type" evidence="15">
    <location>
        <begin position="83"/>
        <end position="126"/>
    </location>
</feature>
<dbReference type="OrthoDB" id="4177417at2759"/>
<evidence type="ECO:0000256" key="10">
    <source>
        <dbReference type="ARBA" id="ARBA00022833"/>
    </source>
</evidence>
<keyword evidence="11" id="KW-0539">Nucleus</keyword>
<dbReference type="STRING" id="1447875.A0A2B7WJZ8"/>
<evidence type="ECO:0000256" key="5">
    <source>
        <dbReference type="ARBA" id="ARBA00022618"/>
    </source>
</evidence>
<dbReference type="GO" id="GO:0097602">
    <property type="term" value="F:cullin family protein binding"/>
    <property type="evidence" value="ECO:0007669"/>
    <property type="project" value="InterPro"/>
</dbReference>
<dbReference type="InterPro" id="IPR013083">
    <property type="entry name" value="Znf_RING/FYVE/PHD"/>
</dbReference>
<dbReference type="SUPFAM" id="SSF57850">
    <property type="entry name" value="RING/U-box"/>
    <property type="match status" value="1"/>
</dbReference>
<dbReference type="CDD" id="cd16456">
    <property type="entry name" value="RING-H2_APC11"/>
    <property type="match status" value="1"/>
</dbReference>
<dbReference type="Proteomes" id="UP000223968">
    <property type="component" value="Unassembled WGS sequence"/>
</dbReference>
<comment type="caution">
    <text evidence="16">The sequence shown here is derived from an EMBL/GenBank/DDBJ whole genome shotgun (WGS) entry which is preliminary data.</text>
</comment>
<protein>
    <recommendedName>
        <fullName evidence="4">Anaphase-promoting complex subunit 11</fullName>
    </recommendedName>
</protein>
<feature type="compositionally biased region" description="Basic and acidic residues" evidence="14">
    <location>
        <begin position="157"/>
        <end position="186"/>
    </location>
</feature>
<evidence type="ECO:0000313" key="16">
    <source>
        <dbReference type="EMBL" id="PGG96926.1"/>
    </source>
</evidence>
<reference evidence="16 17" key="1">
    <citation type="submission" date="2017-10" db="EMBL/GenBank/DDBJ databases">
        <title>Comparative genomics in systemic dimorphic fungi from Ajellomycetaceae.</title>
        <authorList>
            <person name="Munoz J.F."/>
            <person name="Mcewen J.G."/>
            <person name="Clay O.K."/>
            <person name="Cuomo C.A."/>
        </authorList>
    </citation>
    <scope>NUCLEOTIDE SEQUENCE [LARGE SCALE GENOMIC DNA]</scope>
    <source>
        <strain evidence="16 17">UAMH5409</strain>
    </source>
</reference>
<dbReference type="InterPro" id="IPR051031">
    <property type="entry name" value="RING-box_E3_Ubiquitin_Ligase"/>
</dbReference>
<dbReference type="AlphaFoldDB" id="A0A2B7WJZ8"/>
<feature type="compositionally biased region" description="Low complexity" evidence="14">
    <location>
        <begin position="304"/>
        <end position="318"/>
    </location>
</feature>
<keyword evidence="17" id="KW-1185">Reference proteome</keyword>
<evidence type="ECO:0000256" key="12">
    <source>
        <dbReference type="ARBA" id="ARBA00023306"/>
    </source>
</evidence>
<dbReference type="EMBL" id="PDNB01000263">
    <property type="protein sequence ID" value="PGG96926.1"/>
    <property type="molecule type" value="Genomic_DNA"/>
</dbReference>
<dbReference type="Pfam" id="PF12861">
    <property type="entry name" value="zf-ANAPC11"/>
    <property type="match status" value="1"/>
</dbReference>
<keyword evidence="7 13" id="KW-0863">Zinc-finger</keyword>
<evidence type="ECO:0000256" key="13">
    <source>
        <dbReference type="PROSITE-ProRule" id="PRU00175"/>
    </source>
</evidence>
<keyword evidence="10" id="KW-0862">Zinc</keyword>
<feature type="region of interest" description="Disordered" evidence="14">
    <location>
        <begin position="258"/>
        <end position="278"/>
    </location>
</feature>
<keyword evidence="8" id="KW-0498">Mitosis</keyword>
<comment type="similarity">
    <text evidence="3">Belongs to the RING-box family.</text>
</comment>
<name>A0A2B7WJZ8_9EURO</name>
<evidence type="ECO:0000256" key="11">
    <source>
        <dbReference type="ARBA" id="ARBA00023242"/>
    </source>
</evidence>
<organism evidence="16 17">
    <name type="scientific">Helicocarpus griseus UAMH5409</name>
    <dbReference type="NCBI Taxonomy" id="1447875"/>
    <lineage>
        <taxon>Eukaryota</taxon>
        <taxon>Fungi</taxon>
        <taxon>Dikarya</taxon>
        <taxon>Ascomycota</taxon>
        <taxon>Pezizomycotina</taxon>
        <taxon>Eurotiomycetes</taxon>
        <taxon>Eurotiomycetidae</taxon>
        <taxon>Onygenales</taxon>
        <taxon>Ajellomycetaceae</taxon>
        <taxon>Helicocarpus</taxon>
    </lineage>
</organism>
<evidence type="ECO:0000313" key="17">
    <source>
        <dbReference type="Proteomes" id="UP000223968"/>
    </source>
</evidence>
<evidence type="ECO:0000256" key="2">
    <source>
        <dbReference type="ARBA" id="ARBA00004906"/>
    </source>
</evidence>
<evidence type="ECO:0000256" key="4">
    <source>
        <dbReference type="ARBA" id="ARBA00013928"/>
    </source>
</evidence>
<gene>
    <name evidence="16" type="ORF">AJ79_09405</name>
</gene>
<evidence type="ECO:0000256" key="3">
    <source>
        <dbReference type="ARBA" id="ARBA00009273"/>
    </source>
</evidence>
<evidence type="ECO:0000256" key="1">
    <source>
        <dbReference type="ARBA" id="ARBA00004123"/>
    </source>
</evidence>
<dbReference type="GO" id="GO:0008270">
    <property type="term" value="F:zinc ion binding"/>
    <property type="evidence" value="ECO:0007669"/>
    <property type="project" value="UniProtKB-KW"/>
</dbReference>
<dbReference type="FunFam" id="3.30.40.10:FF:000111">
    <property type="entry name" value="Anaphase-promoting complex subunit 11"/>
    <property type="match status" value="1"/>
</dbReference>
<dbReference type="PANTHER" id="PTHR11210">
    <property type="entry name" value="RING BOX"/>
    <property type="match status" value="1"/>
</dbReference>
<dbReference type="Gene3D" id="3.30.40.10">
    <property type="entry name" value="Zinc/RING finger domain, C3HC4 (zinc finger)"/>
    <property type="match status" value="1"/>
</dbReference>
<comment type="pathway">
    <text evidence="2">Protein modification; protein ubiquitination.</text>
</comment>
<feature type="compositionally biased region" description="Pro residues" evidence="14">
    <location>
        <begin position="294"/>
        <end position="303"/>
    </location>
</feature>
<dbReference type="GO" id="GO:0051301">
    <property type="term" value="P:cell division"/>
    <property type="evidence" value="ECO:0007669"/>
    <property type="project" value="UniProtKB-KW"/>
</dbReference>
<keyword evidence="6" id="KW-0479">Metal-binding</keyword>
<dbReference type="GO" id="GO:0061630">
    <property type="term" value="F:ubiquitin protein ligase activity"/>
    <property type="evidence" value="ECO:0007669"/>
    <property type="project" value="InterPro"/>
</dbReference>
<evidence type="ECO:0000256" key="14">
    <source>
        <dbReference type="SAM" id="MobiDB-lite"/>
    </source>
</evidence>
<feature type="compositionally biased region" description="Pro residues" evidence="14">
    <location>
        <begin position="140"/>
        <end position="152"/>
    </location>
</feature>
<feature type="region of interest" description="Disordered" evidence="14">
    <location>
        <begin position="136"/>
        <end position="194"/>
    </location>
</feature>
<keyword evidence="9" id="KW-0833">Ubl conjugation pathway</keyword>
<evidence type="ECO:0000256" key="7">
    <source>
        <dbReference type="ARBA" id="ARBA00022771"/>
    </source>
</evidence>
<comment type="subcellular location">
    <subcellularLocation>
        <location evidence="1">Nucleus</location>
    </subcellularLocation>
</comment>
<dbReference type="PROSITE" id="PS50089">
    <property type="entry name" value="ZF_RING_2"/>
    <property type="match status" value="1"/>
</dbReference>
<dbReference type="InterPro" id="IPR001841">
    <property type="entry name" value="Znf_RING"/>
</dbReference>
<keyword evidence="12" id="KW-0131">Cell cycle</keyword>
<evidence type="ECO:0000259" key="15">
    <source>
        <dbReference type="PROSITE" id="PS50089"/>
    </source>
</evidence>
<dbReference type="InterPro" id="IPR024991">
    <property type="entry name" value="RING-H2_APC11"/>
</dbReference>
<feature type="region of interest" description="Disordered" evidence="14">
    <location>
        <begin position="440"/>
        <end position="470"/>
    </location>
</feature>